<protein>
    <submittedName>
        <fullName evidence="1">Uncharacterized protein</fullName>
    </submittedName>
</protein>
<dbReference type="RefSeq" id="XP_011130266.1">
    <property type="nucleotide sequence ID" value="XM_011131964.1"/>
</dbReference>
<dbReference type="VEuPathDB" id="CryptoDB:GNI_069350"/>
<dbReference type="GeneID" id="22912551"/>
<comment type="caution">
    <text evidence="1">The sequence shown here is derived from an EMBL/GenBank/DDBJ whole genome shotgun (WGS) entry which is preliminary data.</text>
</comment>
<sequence length="151" mass="16799">MSILEKVLVESSKTDVNQQETIDASSSISIVEQCLGAAYKNTQEYVQVRNSVTKNFMTQGNLDASILYTRPFACLSTNERKEWTQCLDLGRSLKVSSGANITTDDVMEYMYPSDDRLADILEKYLEGEKTLDASFIEDANTGVVAGGYKIR</sequence>
<evidence type="ECO:0000313" key="1">
    <source>
        <dbReference type="EMBL" id="EZG67340.1"/>
    </source>
</evidence>
<proteinExistence type="predicted"/>
<reference evidence="1" key="1">
    <citation type="submission" date="2013-12" db="EMBL/GenBank/DDBJ databases">
        <authorList>
            <person name="Omoto C.K."/>
            <person name="Sibley D."/>
            <person name="Venepally P."/>
            <person name="Hadjithomas M."/>
            <person name="Karamycheva S."/>
            <person name="Brunk B."/>
            <person name="Roos D."/>
            <person name="Caler E."/>
            <person name="Lorenzi H."/>
        </authorList>
    </citation>
    <scope>NUCLEOTIDE SEQUENCE</scope>
</reference>
<keyword evidence="2" id="KW-1185">Reference proteome</keyword>
<dbReference type="Proteomes" id="UP000019763">
    <property type="component" value="Unassembled WGS sequence"/>
</dbReference>
<gene>
    <name evidence="1" type="ORF">GNI_069350</name>
</gene>
<evidence type="ECO:0000313" key="2">
    <source>
        <dbReference type="Proteomes" id="UP000019763"/>
    </source>
</evidence>
<dbReference type="EMBL" id="AFNH02000520">
    <property type="protein sequence ID" value="EZG67340.1"/>
    <property type="molecule type" value="Genomic_DNA"/>
</dbReference>
<dbReference type="AlphaFoldDB" id="A0A023B7H0"/>
<organism evidence="1 2">
    <name type="scientific">Gregarina niphandrodes</name>
    <name type="common">Septate eugregarine</name>
    <dbReference type="NCBI Taxonomy" id="110365"/>
    <lineage>
        <taxon>Eukaryota</taxon>
        <taxon>Sar</taxon>
        <taxon>Alveolata</taxon>
        <taxon>Apicomplexa</taxon>
        <taxon>Conoidasida</taxon>
        <taxon>Gregarinasina</taxon>
        <taxon>Eugregarinorida</taxon>
        <taxon>Gregarinidae</taxon>
        <taxon>Gregarina</taxon>
    </lineage>
</organism>
<accession>A0A023B7H0</accession>
<name>A0A023B7H0_GRENI</name>